<organism evidence="1 2">
    <name type="scientific">Lipomyces kononenkoae</name>
    <name type="common">Yeast</name>
    <dbReference type="NCBI Taxonomy" id="34357"/>
    <lineage>
        <taxon>Eukaryota</taxon>
        <taxon>Fungi</taxon>
        <taxon>Dikarya</taxon>
        <taxon>Ascomycota</taxon>
        <taxon>Saccharomycotina</taxon>
        <taxon>Lipomycetes</taxon>
        <taxon>Lipomycetales</taxon>
        <taxon>Lipomycetaceae</taxon>
        <taxon>Lipomyces</taxon>
    </lineage>
</organism>
<dbReference type="EMBL" id="MU971387">
    <property type="protein sequence ID" value="KAK9236480.1"/>
    <property type="molecule type" value="Genomic_DNA"/>
</dbReference>
<sequence>MGKQTQSNRTPLCTRRGRTECEKLAVPPSKLRAKYGFATSEPPSILAVARNCTPAMKTIRIPHRPHRKSRPILWICCFLALSALWYFRRFLYTSWTLAVLPFVWTTHSSTFYISAEHDSFDVTFANYSKSQTSAHPYDDLVPPILHHISLGNDGQNSKHWRPAWDEAVQSCLDWHPGWDAHLWTDETAGKFVEEHFPEWKDMWDNYPYPIERIDALRYMVLYHYGGVVLDMDLKCKRSLGPLRRFGFVAPDANPTGFSIGFLMASKNNNFVGDIVRNLTVYNKRWFGLPYPSVMFSTGCHFASTIHSFQGDRTDLKILAGPNDMPKMHRLNGPVSTPLFDHLGSSSWHSYDASLIVALGRSSRWRHRIFFLVFSFTTIYCLKRLKLGSSLFSRIHHRRVASTDEGCNV</sequence>
<protein>
    <submittedName>
        <fullName evidence="1">Glycosyl transferase</fullName>
    </submittedName>
</protein>
<reference evidence="2" key="1">
    <citation type="journal article" date="2024" name="Front. Bioeng. Biotechnol.">
        <title>Genome-scale model development and genomic sequencing of the oleaginous clade Lipomyces.</title>
        <authorList>
            <person name="Czajka J.J."/>
            <person name="Han Y."/>
            <person name="Kim J."/>
            <person name="Mondo S.J."/>
            <person name="Hofstad B.A."/>
            <person name="Robles A."/>
            <person name="Haridas S."/>
            <person name="Riley R."/>
            <person name="LaButti K."/>
            <person name="Pangilinan J."/>
            <person name="Andreopoulos W."/>
            <person name="Lipzen A."/>
            <person name="Yan J."/>
            <person name="Wang M."/>
            <person name="Ng V."/>
            <person name="Grigoriev I.V."/>
            <person name="Spatafora J.W."/>
            <person name="Magnuson J.K."/>
            <person name="Baker S.E."/>
            <person name="Pomraning K.R."/>
        </authorList>
    </citation>
    <scope>NUCLEOTIDE SEQUENCE [LARGE SCALE GENOMIC DNA]</scope>
    <source>
        <strain evidence="2">CBS 7786</strain>
    </source>
</reference>
<evidence type="ECO:0000313" key="1">
    <source>
        <dbReference type="EMBL" id="KAK9236480.1"/>
    </source>
</evidence>
<evidence type="ECO:0000313" key="2">
    <source>
        <dbReference type="Proteomes" id="UP001433508"/>
    </source>
</evidence>
<proteinExistence type="predicted"/>
<name>A0ACC3SYW4_LIPKO</name>
<dbReference type="Proteomes" id="UP001433508">
    <property type="component" value="Unassembled WGS sequence"/>
</dbReference>
<keyword evidence="2" id="KW-1185">Reference proteome</keyword>
<accession>A0ACC3SYW4</accession>
<keyword evidence="1" id="KW-0808">Transferase</keyword>
<gene>
    <name evidence="1" type="ORF">V1525DRAFT_216915</name>
</gene>
<comment type="caution">
    <text evidence="1">The sequence shown here is derived from an EMBL/GenBank/DDBJ whole genome shotgun (WGS) entry which is preliminary data.</text>
</comment>